<dbReference type="Gene3D" id="3.30.1330.60">
    <property type="entry name" value="OmpA-like domain"/>
    <property type="match status" value="1"/>
</dbReference>
<dbReference type="PROSITE" id="PS51123">
    <property type="entry name" value="OMPA_2"/>
    <property type="match status" value="1"/>
</dbReference>
<sequence>MKALTLVIYGLLMVFTATATAMQKCEKINNDYVFTESIENKYSVITNKENNLHESELQPNKQKDNVNSINFEETHCYDVSSSRTLVSFDFDKYNIKDSEQLVLDALAIRDDLPANLVVVGHTDNEGHAEYNHDLGLRRANAVKQYLEIKGIKHIRLITRSEGLRNPRCVGEGKGVGECNRRVEIFYEAL</sequence>
<comment type="subcellular location">
    <subcellularLocation>
        <location evidence="1">Cell outer membrane</location>
    </subcellularLocation>
</comment>
<dbReference type="RefSeq" id="WP_052678395.1">
    <property type="nucleotide sequence ID" value="NZ_CAWQZC010000156.1"/>
</dbReference>
<evidence type="ECO:0000313" key="8">
    <source>
        <dbReference type="Proteomes" id="UP000182660"/>
    </source>
</evidence>
<gene>
    <name evidence="7" type="ORF">MT2528_2004</name>
</gene>
<dbReference type="GeneID" id="61295908"/>
<dbReference type="InterPro" id="IPR036737">
    <property type="entry name" value="OmpA-like_sf"/>
</dbReference>
<comment type="caution">
    <text evidence="7">The sequence shown here is derived from an EMBL/GenBank/DDBJ whole genome shotgun (WGS) entry which is preliminary data.</text>
</comment>
<evidence type="ECO:0000256" key="4">
    <source>
        <dbReference type="PROSITE-ProRule" id="PRU00473"/>
    </source>
</evidence>
<organism evidence="7 8">
    <name type="scientific">Moritella viscosa</name>
    <dbReference type="NCBI Taxonomy" id="80854"/>
    <lineage>
        <taxon>Bacteria</taxon>
        <taxon>Pseudomonadati</taxon>
        <taxon>Pseudomonadota</taxon>
        <taxon>Gammaproteobacteria</taxon>
        <taxon>Alteromonadales</taxon>
        <taxon>Moritellaceae</taxon>
        <taxon>Moritella</taxon>
    </lineage>
</organism>
<evidence type="ECO:0000256" key="3">
    <source>
        <dbReference type="ARBA" id="ARBA00023237"/>
    </source>
</evidence>
<keyword evidence="3" id="KW-0998">Cell outer membrane</keyword>
<dbReference type="InterPro" id="IPR050330">
    <property type="entry name" value="Bact_OuterMem_StrucFunc"/>
</dbReference>
<keyword evidence="2 4" id="KW-0472">Membrane</keyword>
<dbReference type="EMBL" id="FPLJ01000050">
    <property type="protein sequence ID" value="SGY90783.1"/>
    <property type="molecule type" value="Genomic_DNA"/>
</dbReference>
<evidence type="ECO:0000256" key="1">
    <source>
        <dbReference type="ARBA" id="ARBA00004442"/>
    </source>
</evidence>
<evidence type="ECO:0000256" key="5">
    <source>
        <dbReference type="SAM" id="SignalP"/>
    </source>
</evidence>
<name>A0ABY1HC23_9GAMM</name>
<dbReference type="InterPro" id="IPR006664">
    <property type="entry name" value="OMP_bac"/>
</dbReference>
<feature type="domain" description="OmpA-like" evidence="6">
    <location>
        <begin position="75"/>
        <end position="189"/>
    </location>
</feature>
<dbReference type="SUPFAM" id="SSF103088">
    <property type="entry name" value="OmpA-like"/>
    <property type="match status" value="1"/>
</dbReference>
<proteinExistence type="predicted"/>
<dbReference type="InterPro" id="IPR006665">
    <property type="entry name" value="OmpA-like"/>
</dbReference>
<accession>A0ABY1HC23</accession>
<reference evidence="7 8" key="1">
    <citation type="submission" date="2016-11" db="EMBL/GenBank/DDBJ databases">
        <authorList>
            <person name="Klemetsen T."/>
        </authorList>
    </citation>
    <scope>NUCLEOTIDE SEQUENCE [LARGE SCALE GENOMIC DNA]</scope>
    <source>
        <strain evidence="7">MT 2528</strain>
    </source>
</reference>
<dbReference type="Pfam" id="PF00691">
    <property type="entry name" value="OmpA"/>
    <property type="match status" value="1"/>
</dbReference>
<evidence type="ECO:0000256" key="2">
    <source>
        <dbReference type="ARBA" id="ARBA00023136"/>
    </source>
</evidence>
<feature type="chain" id="PRO_5047114180" evidence="5">
    <location>
        <begin position="22"/>
        <end position="189"/>
    </location>
</feature>
<feature type="signal peptide" evidence="5">
    <location>
        <begin position="1"/>
        <end position="21"/>
    </location>
</feature>
<dbReference type="PANTHER" id="PTHR30329:SF21">
    <property type="entry name" value="LIPOPROTEIN YIAD-RELATED"/>
    <property type="match status" value="1"/>
</dbReference>
<evidence type="ECO:0000313" key="7">
    <source>
        <dbReference type="EMBL" id="SGY90783.1"/>
    </source>
</evidence>
<evidence type="ECO:0000259" key="6">
    <source>
        <dbReference type="PROSITE" id="PS51123"/>
    </source>
</evidence>
<dbReference type="PRINTS" id="PR01021">
    <property type="entry name" value="OMPADOMAIN"/>
</dbReference>
<protein>
    <submittedName>
        <fullName evidence="7">OmpA/MotB domain protein</fullName>
    </submittedName>
</protein>
<dbReference type="CDD" id="cd07185">
    <property type="entry name" value="OmpA_C-like"/>
    <property type="match status" value="1"/>
</dbReference>
<keyword evidence="8" id="KW-1185">Reference proteome</keyword>
<keyword evidence="5" id="KW-0732">Signal</keyword>
<dbReference type="PANTHER" id="PTHR30329">
    <property type="entry name" value="STATOR ELEMENT OF FLAGELLAR MOTOR COMPLEX"/>
    <property type="match status" value="1"/>
</dbReference>
<dbReference type="Proteomes" id="UP000182660">
    <property type="component" value="Unassembled WGS sequence"/>
</dbReference>